<keyword evidence="4" id="KW-1185">Reference proteome</keyword>
<reference evidence="3 4" key="1">
    <citation type="submission" date="2018-06" db="EMBL/GenBank/DDBJ databases">
        <title>The complete genome sequence of a nosiheptide producer Streptomyces actuosus ATCC 25421: deducing the ability of producing a new class III lantibiotics.</title>
        <authorList>
            <person name="Liu W."/>
            <person name="Sun F."/>
            <person name="Hu Y."/>
        </authorList>
    </citation>
    <scope>NUCLEOTIDE SEQUENCE [LARGE SCALE GENOMIC DNA]</scope>
    <source>
        <strain evidence="3 4">ATCC 25421</strain>
    </source>
</reference>
<feature type="domain" description="Isochorismatase-like" evidence="2">
    <location>
        <begin position="12"/>
        <end position="169"/>
    </location>
</feature>
<name>A0A2U9P3I3_STRAS</name>
<dbReference type="KEGG" id="sact:DMT42_19740"/>
<dbReference type="GO" id="GO:0016787">
    <property type="term" value="F:hydrolase activity"/>
    <property type="evidence" value="ECO:0007669"/>
    <property type="project" value="UniProtKB-KW"/>
</dbReference>
<evidence type="ECO:0000313" key="4">
    <source>
        <dbReference type="Proteomes" id="UP000247634"/>
    </source>
</evidence>
<protein>
    <submittedName>
        <fullName evidence="3">Hydrolase</fullName>
    </submittedName>
</protein>
<dbReference type="Pfam" id="PF00857">
    <property type="entry name" value="Isochorismatase"/>
    <property type="match status" value="1"/>
</dbReference>
<dbReference type="InterPro" id="IPR000868">
    <property type="entry name" value="Isochorismatase-like_dom"/>
</dbReference>
<dbReference type="Gene3D" id="3.40.50.850">
    <property type="entry name" value="Isochorismatase-like"/>
    <property type="match status" value="1"/>
</dbReference>
<dbReference type="AlphaFoldDB" id="A0A2U9P3I3"/>
<sequence length="179" mass="18204">MTDAQFTADSRTALILIDLQHWILEMHAWQPRPASDVVDACARLRAAFAPVVHVRYLRADGADGGPDAPANQLHERCAPGPDDLLVTKHGLDAFEGTGLAAHLAASGVTGVVLAGLSTAHGVAATARTALASGLAVTVVSDATATVTAAEQDAVLDELTRAGAAVRTVDEVVAGLVTGG</sequence>
<evidence type="ECO:0000313" key="3">
    <source>
        <dbReference type="EMBL" id="AWT44319.1"/>
    </source>
</evidence>
<dbReference type="EMBL" id="CP029788">
    <property type="protein sequence ID" value="AWT44319.1"/>
    <property type="molecule type" value="Genomic_DNA"/>
</dbReference>
<dbReference type="InterPro" id="IPR036380">
    <property type="entry name" value="Isochorismatase-like_sf"/>
</dbReference>
<dbReference type="RefSeq" id="WP_110629221.1">
    <property type="nucleotide sequence ID" value="NZ_CP029788.1"/>
</dbReference>
<evidence type="ECO:0000259" key="2">
    <source>
        <dbReference type="Pfam" id="PF00857"/>
    </source>
</evidence>
<gene>
    <name evidence="3" type="ORF">DMT42_19740</name>
</gene>
<proteinExistence type="predicted"/>
<accession>A0A2U9P3I3</accession>
<dbReference type="CDD" id="cd00431">
    <property type="entry name" value="cysteine_hydrolases"/>
    <property type="match status" value="1"/>
</dbReference>
<dbReference type="SUPFAM" id="SSF52499">
    <property type="entry name" value="Isochorismatase-like hydrolases"/>
    <property type="match status" value="1"/>
</dbReference>
<dbReference type="OrthoDB" id="9814140at2"/>
<keyword evidence="1 3" id="KW-0378">Hydrolase</keyword>
<dbReference type="PANTHER" id="PTHR43540">
    <property type="entry name" value="PEROXYUREIDOACRYLATE/UREIDOACRYLATE AMIDOHYDROLASE-RELATED"/>
    <property type="match status" value="1"/>
</dbReference>
<organism evidence="3 4">
    <name type="scientific">Streptomyces actuosus</name>
    <dbReference type="NCBI Taxonomy" id="1885"/>
    <lineage>
        <taxon>Bacteria</taxon>
        <taxon>Bacillati</taxon>
        <taxon>Actinomycetota</taxon>
        <taxon>Actinomycetes</taxon>
        <taxon>Kitasatosporales</taxon>
        <taxon>Streptomycetaceae</taxon>
        <taxon>Streptomyces</taxon>
    </lineage>
</organism>
<dbReference type="InterPro" id="IPR050272">
    <property type="entry name" value="Isochorismatase-like_hydrls"/>
</dbReference>
<dbReference type="Proteomes" id="UP000247634">
    <property type="component" value="Chromosome"/>
</dbReference>
<evidence type="ECO:0000256" key="1">
    <source>
        <dbReference type="ARBA" id="ARBA00022801"/>
    </source>
</evidence>